<keyword evidence="3" id="KW-0067">ATP-binding</keyword>
<keyword evidence="5" id="KW-0143">Chaperone</keyword>
<dbReference type="Gene3D" id="3.90.640.10">
    <property type="entry name" value="Actin, Chain A, domain 4"/>
    <property type="match status" value="1"/>
</dbReference>
<evidence type="ECO:0000313" key="7">
    <source>
        <dbReference type="Proteomes" id="UP001525379"/>
    </source>
</evidence>
<dbReference type="Gene3D" id="3.30.420.40">
    <property type="match status" value="2"/>
</dbReference>
<dbReference type="SUPFAM" id="SSF53067">
    <property type="entry name" value="Actin-like ATPase domain"/>
    <property type="match status" value="2"/>
</dbReference>
<evidence type="ECO:0000256" key="3">
    <source>
        <dbReference type="ARBA" id="ARBA00022840"/>
    </source>
</evidence>
<comment type="caution">
    <text evidence="6">The sequence shown here is derived from an EMBL/GenBank/DDBJ whole genome shotgun (WGS) entry which is preliminary data.</text>
</comment>
<dbReference type="InterPro" id="IPR043129">
    <property type="entry name" value="ATPase_NBD"/>
</dbReference>
<dbReference type="InterPro" id="IPR018181">
    <property type="entry name" value="Heat_shock_70_CS"/>
</dbReference>
<dbReference type="InterPro" id="IPR013126">
    <property type="entry name" value="Hsp_70_fam"/>
</dbReference>
<reference evidence="6 7" key="1">
    <citation type="submission" date="2022-04" db="EMBL/GenBank/DDBJ databases">
        <title>Human microbiome associated bacterial genomes.</title>
        <authorList>
            <person name="Sandstrom S."/>
            <person name="Salamzade R."/>
            <person name="Kalan L.R."/>
        </authorList>
    </citation>
    <scope>NUCLEOTIDE SEQUENCE [LARGE SCALE GENOMIC DNA]</scope>
    <source>
        <strain evidence="7">p3-SID1799</strain>
    </source>
</reference>
<keyword evidence="2" id="KW-0547">Nucleotide-binding</keyword>
<dbReference type="PANTHER" id="PTHR42749:SF1">
    <property type="entry name" value="CELL SHAPE-DETERMINING PROTEIN MREB"/>
    <property type="match status" value="1"/>
</dbReference>
<proteinExistence type="inferred from homology"/>
<dbReference type="PANTHER" id="PTHR42749">
    <property type="entry name" value="CELL SHAPE-DETERMINING PROTEIN MREB"/>
    <property type="match status" value="1"/>
</dbReference>
<dbReference type="RefSeq" id="WP_066082266.1">
    <property type="nucleotide sequence ID" value="NZ_JALXSQ010000018.1"/>
</dbReference>
<name>A0ABT2HXH5_9MICO</name>
<evidence type="ECO:0000256" key="2">
    <source>
        <dbReference type="ARBA" id="ARBA00022741"/>
    </source>
</evidence>
<dbReference type="PRINTS" id="PR00301">
    <property type="entry name" value="HEATSHOCK70"/>
</dbReference>
<keyword evidence="7" id="KW-1185">Reference proteome</keyword>
<evidence type="ECO:0000256" key="1">
    <source>
        <dbReference type="ARBA" id="ARBA00007381"/>
    </source>
</evidence>
<keyword evidence="4" id="KW-0346">Stress response</keyword>
<dbReference type="Pfam" id="PF00012">
    <property type="entry name" value="HSP70"/>
    <property type="match status" value="1"/>
</dbReference>
<protein>
    <submittedName>
        <fullName evidence="6">Hsp70 family protein</fullName>
    </submittedName>
</protein>
<comment type="similarity">
    <text evidence="1">Belongs to the heat shock protein 70 family.</text>
</comment>
<dbReference type="Proteomes" id="UP001525379">
    <property type="component" value="Unassembled WGS sequence"/>
</dbReference>
<organism evidence="6 7">
    <name type="scientific">Pseudoclavibacter albus</name>
    <dbReference type="NCBI Taxonomy" id="272241"/>
    <lineage>
        <taxon>Bacteria</taxon>
        <taxon>Bacillati</taxon>
        <taxon>Actinomycetota</taxon>
        <taxon>Actinomycetes</taxon>
        <taxon>Micrococcales</taxon>
        <taxon>Microbacteriaceae</taxon>
        <taxon>Pseudoclavibacter</taxon>
    </lineage>
</organism>
<evidence type="ECO:0000313" key="6">
    <source>
        <dbReference type="EMBL" id="MCT2042841.1"/>
    </source>
</evidence>
<sequence>MVRTVRLGIDFGTTRTVVAAVKDGNHPVVSFEDAAGDLHDHVPTVVALGPGHSFVSGWAAQEAVLHGAPSFRTLKRLLADPATTGRERITLGTAEATLSQLLWMFAADLRTALVEHSSLDLDGEERLEIALGVPAHAPSAQRFLTIDAFTRAGFEVLGLVNEPTAAAFEFLHRYPKQINSQRQSVIVYDLGGGTFDASMVQLGDAVHEVDRTLGLPNLGGEDFDALLAELALEHVPDEAKPHSDHEVGMLQEAARIAKERLTPQSRRLVLEVGDSVITIPVDEFSARAEKLVLMTLDTIERLLGGLDQDALAQAEVAGLYLVGGASSLPLVPRMMRERFARRVHRSPQAMAATAIGLALYADPDAQHVMRERLGRGIGVFREREGGAKFGFDVLIEPGSRVDTAGELRARREYRAAHNIGSYRFLEFTELAGDDTPAGELVQLAHVLVPFTAALSHLGADDLANAPIQRLNAGPLVEEELFVDANGIAHITMRVPALEVKISRRIDLAVAQPND</sequence>
<dbReference type="EMBL" id="JALXSQ010000018">
    <property type="protein sequence ID" value="MCT2042841.1"/>
    <property type="molecule type" value="Genomic_DNA"/>
</dbReference>
<dbReference type="PROSITE" id="PS00329">
    <property type="entry name" value="HSP70_2"/>
    <property type="match status" value="1"/>
</dbReference>
<accession>A0ABT2HXH5</accession>
<evidence type="ECO:0000256" key="5">
    <source>
        <dbReference type="ARBA" id="ARBA00023186"/>
    </source>
</evidence>
<gene>
    <name evidence="6" type="ORF">M3D15_05765</name>
</gene>
<evidence type="ECO:0000256" key="4">
    <source>
        <dbReference type="ARBA" id="ARBA00023016"/>
    </source>
</evidence>